<keyword evidence="10" id="KW-1185">Reference proteome</keyword>
<dbReference type="PANTHER" id="PTHR42865">
    <property type="entry name" value="PROTON/GLUTAMATE-ASPARTATE SYMPORTER"/>
    <property type="match status" value="1"/>
</dbReference>
<evidence type="ECO:0000256" key="7">
    <source>
        <dbReference type="ARBA" id="ARBA00023136"/>
    </source>
</evidence>
<proteinExistence type="predicted"/>
<comment type="caution">
    <text evidence="9">The sequence shown here is derived from an EMBL/GenBank/DDBJ whole genome shotgun (WGS) entry which is preliminary data.</text>
</comment>
<dbReference type="EMBL" id="JBHTGR010000005">
    <property type="protein sequence ID" value="MFC7746417.1"/>
    <property type="molecule type" value="Genomic_DNA"/>
</dbReference>
<evidence type="ECO:0000256" key="8">
    <source>
        <dbReference type="SAM" id="Phobius"/>
    </source>
</evidence>
<keyword evidence="2" id="KW-0813">Transport</keyword>
<protein>
    <submittedName>
        <fullName evidence="9">Dicarboxylate/amino acid:cation symporter</fullName>
    </submittedName>
</protein>
<feature type="transmembrane region" description="Helical" evidence="8">
    <location>
        <begin position="284"/>
        <end position="309"/>
    </location>
</feature>
<keyword evidence="5" id="KW-0769">Symport</keyword>
<dbReference type="PROSITE" id="PS00714">
    <property type="entry name" value="NA_DICARBOXYL_SYMP_2"/>
    <property type="match status" value="1"/>
</dbReference>
<dbReference type="SUPFAM" id="SSF118215">
    <property type="entry name" value="Proton glutamate symport protein"/>
    <property type="match status" value="1"/>
</dbReference>
<evidence type="ECO:0000256" key="5">
    <source>
        <dbReference type="ARBA" id="ARBA00022847"/>
    </source>
</evidence>
<dbReference type="InterPro" id="IPR001991">
    <property type="entry name" value="Na-dicarboxylate_symporter"/>
</dbReference>
<evidence type="ECO:0000256" key="3">
    <source>
        <dbReference type="ARBA" id="ARBA00022475"/>
    </source>
</evidence>
<keyword evidence="7 8" id="KW-0472">Membrane</keyword>
<dbReference type="Pfam" id="PF00375">
    <property type="entry name" value="SDF"/>
    <property type="match status" value="1"/>
</dbReference>
<dbReference type="InterPro" id="IPR018107">
    <property type="entry name" value="Na-dicarboxylate_symporter_CS"/>
</dbReference>
<evidence type="ECO:0000256" key="4">
    <source>
        <dbReference type="ARBA" id="ARBA00022692"/>
    </source>
</evidence>
<dbReference type="PANTHER" id="PTHR42865:SF7">
    <property type="entry name" value="PROTON_GLUTAMATE-ASPARTATE SYMPORTER"/>
    <property type="match status" value="1"/>
</dbReference>
<evidence type="ECO:0000256" key="2">
    <source>
        <dbReference type="ARBA" id="ARBA00022448"/>
    </source>
</evidence>
<feature type="transmembrane region" description="Helical" evidence="8">
    <location>
        <begin position="140"/>
        <end position="157"/>
    </location>
</feature>
<keyword evidence="3" id="KW-1003">Cell membrane</keyword>
<dbReference type="Proteomes" id="UP001596620">
    <property type="component" value="Unassembled WGS sequence"/>
</dbReference>
<dbReference type="Gene3D" id="1.10.3860.10">
    <property type="entry name" value="Sodium:dicarboxylate symporter"/>
    <property type="match status" value="1"/>
</dbReference>
<dbReference type="InterPro" id="IPR036458">
    <property type="entry name" value="Na:dicarbo_symporter_sf"/>
</dbReference>
<feature type="transmembrane region" description="Helical" evidence="8">
    <location>
        <begin position="36"/>
        <end position="58"/>
    </location>
</feature>
<feature type="transmembrane region" description="Helical" evidence="8">
    <location>
        <begin position="74"/>
        <end position="95"/>
    </location>
</feature>
<keyword evidence="6 8" id="KW-1133">Transmembrane helix</keyword>
<organism evidence="9 10">
    <name type="scientific">Lentibacillus kimchii</name>
    <dbReference type="NCBI Taxonomy" id="1542911"/>
    <lineage>
        <taxon>Bacteria</taxon>
        <taxon>Bacillati</taxon>
        <taxon>Bacillota</taxon>
        <taxon>Bacilli</taxon>
        <taxon>Bacillales</taxon>
        <taxon>Bacillaceae</taxon>
        <taxon>Lentibacillus</taxon>
    </lineage>
</organism>
<name>A0ABW2UVT6_9BACI</name>
<sequence>MKKSLIWQLIAAFVLAIVTGIIFGDKMEVVQPLGDLFLRLIKFIITPLVLATLVVGVASTSDVKKLGRLGGKTVIFYLVTSMLAITLGIVAGKLFSPGSGIDISLEGKEAPEPTETDGVIQTILNIVPTNPFEALASGNILQIIFFALLIGIAITLVGEKAQPVQRFFDGLAEVMYKITGMVMAIVPIGVFGLLAPVVGEYGADVLLPLIKLVLAMLAACVIQLAIVYALIVKQFGKMSPIRFFKGIFPATAVSFSTSSSSGTLPVTIKSAQENLGVSKEVSTFVLPLGATINMDGTALYVGLCSMFVAQYFGIDLSISQMATVVLVGTLASIGTAGVPGAGLIMLTMALSAVNLPLQGIALVGGIDRILDMMRTSVNVTGDAAASVVVDATEKRKLEKQKKQKQSA</sequence>
<evidence type="ECO:0000313" key="9">
    <source>
        <dbReference type="EMBL" id="MFC7746417.1"/>
    </source>
</evidence>
<evidence type="ECO:0000256" key="6">
    <source>
        <dbReference type="ARBA" id="ARBA00022989"/>
    </source>
</evidence>
<evidence type="ECO:0000313" key="10">
    <source>
        <dbReference type="Proteomes" id="UP001596620"/>
    </source>
</evidence>
<comment type="subcellular location">
    <subcellularLocation>
        <location evidence="1">Cell membrane</location>
        <topology evidence="1">Multi-pass membrane protein</topology>
    </subcellularLocation>
</comment>
<feature type="transmembrane region" description="Helical" evidence="8">
    <location>
        <begin position="321"/>
        <end position="338"/>
    </location>
</feature>
<dbReference type="RefSeq" id="WP_382357900.1">
    <property type="nucleotide sequence ID" value="NZ_JBHTGR010000005.1"/>
</dbReference>
<gene>
    <name evidence="9" type="ORF">ACFQU8_04065</name>
</gene>
<dbReference type="PRINTS" id="PR00173">
    <property type="entry name" value="EDTRNSPORT"/>
</dbReference>
<evidence type="ECO:0000256" key="1">
    <source>
        <dbReference type="ARBA" id="ARBA00004651"/>
    </source>
</evidence>
<reference evidence="10" key="1">
    <citation type="journal article" date="2019" name="Int. J. Syst. Evol. Microbiol.">
        <title>The Global Catalogue of Microorganisms (GCM) 10K type strain sequencing project: providing services to taxonomists for standard genome sequencing and annotation.</title>
        <authorList>
            <consortium name="The Broad Institute Genomics Platform"/>
            <consortium name="The Broad Institute Genome Sequencing Center for Infectious Disease"/>
            <person name="Wu L."/>
            <person name="Ma J."/>
        </authorList>
    </citation>
    <scope>NUCLEOTIDE SEQUENCE [LARGE SCALE GENOMIC DNA]</scope>
    <source>
        <strain evidence="10">JCM 30234</strain>
    </source>
</reference>
<feature type="transmembrane region" description="Helical" evidence="8">
    <location>
        <begin position="243"/>
        <end position="264"/>
    </location>
</feature>
<feature type="transmembrane region" description="Helical" evidence="8">
    <location>
        <begin position="178"/>
        <end position="199"/>
    </location>
</feature>
<feature type="transmembrane region" description="Helical" evidence="8">
    <location>
        <begin position="344"/>
        <end position="366"/>
    </location>
</feature>
<keyword evidence="4 8" id="KW-0812">Transmembrane</keyword>
<feature type="transmembrane region" description="Helical" evidence="8">
    <location>
        <begin position="205"/>
        <end position="231"/>
    </location>
</feature>
<accession>A0ABW2UVT6</accession>